<dbReference type="Proteomes" id="UP000188532">
    <property type="component" value="Unassembled WGS sequence"/>
</dbReference>
<evidence type="ECO:0000313" key="3">
    <source>
        <dbReference type="Proteomes" id="UP000188532"/>
    </source>
</evidence>
<proteinExistence type="predicted"/>
<sequence>MAPAPRSRQLLGRGGTRRSSDHGAGGSRALAGWNFCCV</sequence>
<dbReference type="AlphaFoldDB" id="A0A1V3WN80"/>
<evidence type="ECO:0000313" key="2">
    <source>
        <dbReference type="EMBL" id="OOK68208.1"/>
    </source>
</evidence>
<feature type="region of interest" description="Disordered" evidence="1">
    <location>
        <begin position="1"/>
        <end position="28"/>
    </location>
</feature>
<accession>A0A1V3WN80</accession>
<dbReference type="EMBL" id="MVBN01000008">
    <property type="protein sequence ID" value="OOK68208.1"/>
    <property type="molecule type" value="Genomic_DNA"/>
</dbReference>
<evidence type="ECO:0000256" key="1">
    <source>
        <dbReference type="SAM" id="MobiDB-lite"/>
    </source>
</evidence>
<gene>
    <name evidence="2" type="ORF">BZL29_6998</name>
</gene>
<protein>
    <submittedName>
        <fullName evidence="2">Uncharacterized protein</fullName>
    </submittedName>
</protein>
<organism evidence="2 3">
    <name type="scientific">Mycobacterium kansasii</name>
    <dbReference type="NCBI Taxonomy" id="1768"/>
    <lineage>
        <taxon>Bacteria</taxon>
        <taxon>Bacillati</taxon>
        <taxon>Actinomycetota</taxon>
        <taxon>Actinomycetes</taxon>
        <taxon>Mycobacteriales</taxon>
        <taxon>Mycobacteriaceae</taxon>
        <taxon>Mycobacterium</taxon>
    </lineage>
</organism>
<reference evidence="2 3" key="1">
    <citation type="submission" date="2017-02" db="EMBL/GenBank/DDBJ databases">
        <title>Complete genome sequences of Mycobacterium kansasii strains isolated from rhesus macaques.</title>
        <authorList>
            <person name="Panda A."/>
            <person name="Nagaraj S."/>
            <person name="Zhao X."/>
            <person name="Tettelin H."/>
            <person name="Detolla L.J."/>
        </authorList>
    </citation>
    <scope>NUCLEOTIDE SEQUENCE [LARGE SCALE GENOMIC DNA]</scope>
    <source>
        <strain evidence="2 3">11-3469</strain>
    </source>
</reference>
<name>A0A1V3WN80_MYCKA</name>
<comment type="caution">
    <text evidence="2">The sequence shown here is derived from an EMBL/GenBank/DDBJ whole genome shotgun (WGS) entry which is preliminary data.</text>
</comment>